<dbReference type="EnsemblPlants" id="OB02G19190.1">
    <property type="protein sequence ID" value="OB02G19190.1"/>
    <property type="gene ID" value="OB02G19190"/>
</dbReference>
<proteinExistence type="predicted"/>
<dbReference type="AlphaFoldDB" id="J3LBA2"/>
<evidence type="ECO:0000313" key="1">
    <source>
        <dbReference type="EnsemblPlants" id="OB02G19190.1"/>
    </source>
</evidence>
<organism evidence="1">
    <name type="scientific">Oryza brachyantha</name>
    <name type="common">malo sina</name>
    <dbReference type="NCBI Taxonomy" id="4533"/>
    <lineage>
        <taxon>Eukaryota</taxon>
        <taxon>Viridiplantae</taxon>
        <taxon>Streptophyta</taxon>
        <taxon>Embryophyta</taxon>
        <taxon>Tracheophyta</taxon>
        <taxon>Spermatophyta</taxon>
        <taxon>Magnoliopsida</taxon>
        <taxon>Liliopsida</taxon>
        <taxon>Poales</taxon>
        <taxon>Poaceae</taxon>
        <taxon>BOP clade</taxon>
        <taxon>Oryzoideae</taxon>
        <taxon>Oryzeae</taxon>
        <taxon>Oryzinae</taxon>
        <taxon>Oryza</taxon>
    </lineage>
</organism>
<reference evidence="1" key="1">
    <citation type="submission" date="2013-04" db="UniProtKB">
        <authorList>
            <consortium name="EnsemblPlants"/>
        </authorList>
    </citation>
    <scope>IDENTIFICATION</scope>
</reference>
<dbReference type="HOGENOM" id="CLU_3127502_0_0_1"/>
<keyword evidence="2" id="KW-1185">Reference proteome</keyword>
<accession>J3LBA2</accession>
<protein>
    <submittedName>
        <fullName evidence="1">Uncharacterized protein</fullName>
    </submittedName>
</protein>
<dbReference type="Proteomes" id="UP000006038">
    <property type="component" value="Unassembled WGS sequence"/>
</dbReference>
<sequence length="50" mass="5814">MIKKERFVKASQQKGHFQVHRISKSNKENGPAVVVNQYIGKLIKNCRIDF</sequence>
<dbReference type="Gramene" id="OB02G19190.1">
    <property type="protein sequence ID" value="OB02G19190.1"/>
    <property type="gene ID" value="OB02G19190"/>
</dbReference>
<evidence type="ECO:0000313" key="2">
    <source>
        <dbReference type="Proteomes" id="UP000006038"/>
    </source>
</evidence>
<name>J3LBA2_ORYBR</name>